<evidence type="ECO:0000256" key="1">
    <source>
        <dbReference type="SAM" id="MobiDB-lite"/>
    </source>
</evidence>
<dbReference type="Pfam" id="PF07103">
    <property type="entry name" value="DUF1365"/>
    <property type="match status" value="1"/>
</dbReference>
<proteinExistence type="predicted"/>
<dbReference type="RefSeq" id="WP_244922220.1">
    <property type="nucleotide sequence ID" value="NZ_RBIG01000001.1"/>
</dbReference>
<dbReference type="InterPro" id="IPR010775">
    <property type="entry name" value="DUF1365"/>
</dbReference>
<feature type="region of interest" description="Disordered" evidence="1">
    <location>
        <begin position="255"/>
        <end position="279"/>
    </location>
</feature>
<organism evidence="2 3">
    <name type="scientific">Oceanibaculum indicum</name>
    <dbReference type="NCBI Taxonomy" id="526216"/>
    <lineage>
        <taxon>Bacteria</taxon>
        <taxon>Pseudomonadati</taxon>
        <taxon>Pseudomonadota</taxon>
        <taxon>Alphaproteobacteria</taxon>
        <taxon>Rhodospirillales</taxon>
        <taxon>Oceanibaculaceae</taxon>
        <taxon>Oceanibaculum</taxon>
    </lineage>
</organism>
<dbReference type="PANTHER" id="PTHR33973">
    <property type="entry name" value="OS07G0153300 PROTEIN"/>
    <property type="match status" value="1"/>
</dbReference>
<sequence>MTGQTPHTDWQSCLYRGRVTHSRLSPFRHKFHYRVFSLLVDLDELPALDAGLRLFSYNRANLLSFHDRDHGPRDGSPLRPWVERHLAAAGIDNDGGRISLLCFPRLMGFVFNPLSIYYCRDRQDRLTAILYEVKNTFGQQHGYLLPVPADRQPGAPILQRQEKGFYVSPFMPMECRYRFRLNEPDENLSILIRQDEAGPDGAPLLAATHMAERAALTDRSLLSAFAQHPLMTLKVIGGIHWEALRLWRKGARFHARPTPPARDVSIWSDPALANGRQEN</sequence>
<gene>
    <name evidence="2" type="ORF">BCL74_1070</name>
</gene>
<evidence type="ECO:0008006" key="4">
    <source>
        <dbReference type="Google" id="ProtNLM"/>
    </source>
</evidence>
<protein>
    <recommendedName>
        <fullName evidence="4">DUF1365 family protein</fullName>
    </recommendedName>
</protein>
<dbReference type="PANTHER" id="PTHR33973:SF4">
    <property type="entry name" value="OS07G0153300 PROTEIN"/>
    <property type="match status" value="1"/>
</dbReference>
<accession>A0A420WQH9</accession>
<comment type="caution">
    <text evidence="2">The sequence shown here is derived from an EMBL/GenBank/DDBJ whole genome shotgun (WGS) entry which is preliminary data.</text>
</comment>
<name>A0A420WQH9_9PROT</name>
<dbReference type="EMBL" id="RBIG01000001">
    <property type="protein sequence ID" value="RKQ73284.1"/>
    <property type="molecule type" value="Genomic_DNA"/>
</dbReference>
<reference evidence="2 3" key="1">
    <citation type="submission" date="2018-10" db="EMBL/GenBank/DDBJ databases">
        <title>Comparative analysis of microorganisms from saline springs in Andes Mountain Range, Colombia.</title>
        <authorList>
            <person name="Rubin E."/>
        </authorList>
    </citation>
    <scope>NUCLEOTIDE SEQUENCE [LARGE SCALE GENOMIC DNA]</scope>
    <source>
        <strain evidence="2 3">USBA 36</strain>
    </source>
</reference>
<evidence type="ECO:0000313" key="2">
    <source>
        <dbReference type="EMBL" id="RKQ73284.1"/>
    </source>
</evidence>
<dbReference type="AlphaFoldDB" id="A0A420WQH9"/>
<dbReference type="Proteomes" id="UP000277424">
    <property type="component" value="Unassembled WGS sequence"/>
</dbReference>
<evidence type="ECO:0000313" key="3">
    <source>
        <dbReference type="Proteomes" id="UP000277424"/>
    </source>
</evidence>